<dbReference type="EMBL" id="LCAH01000008">
    <property type="protein sequence ID" value="KKR86793.1"/>
    <property type="molecule type" value="Genomic_DNA"/>
</dbReference>
<evidence type="ECO:0000313" key="2">
    <source>
        <dbReference type="Proteomes" id="UP000034616"/>
    </source>
</evidence>
<evidence type="ECO:0000313" key="1">
    <source>
        <dbReference type="EMBL" id="KKR86793.1"/>
    </source>
</evidence>
<proteinExistence type="predicted"/>
<dbReference type="Proteomes" id="UP000034616">
    <property type="component" value="Unassembled WGS sequence"/>
</dbReference>
<dbReference type="AlphaFoldDB" id="A0A0G0UCW7"/>
<reference evidence="1 2" key="1">
    <citation type="journal article" date="2015" name="Nature">
        <title>rRNA introns, odd ribosomes, and small enigmatic genomes across a large radiation of phyla.</title>
        <authorList>
            <person name="Brown C.T."/>
            <person name="Hug L.A."/>
            <person name="Thomas B.C."/>
            <person name="Sharon I."/>
            <person name="Castelle C.J."/>
            <person name="Singh A."/>
            <person name="Wilkins M.J."/>
            <person name="Williams K.H."/>
            <person name="Banfield J.F."/>
        </authorList>
    </citation>
    <scope>NUCLEOTIDE SEQUENCE [LARGE SCALE GENOMIC DNA]</scope>
</reference>
<gene>
    <name evidence="1" type="ORF">UU35_C0008G0007</name>
</gene>
<protein>
    <submittedName>
        <fullName evidence="1">Uncharacterized protein</fullName>
    </submittedName>
</protein>
<name>A0A0G0UCW7_9BACT</name>
<comment type="caution">
    <text evidence="1">The sequence shown here is derived from an EMBL/GenBank/DDBJ whole genome shotgun (WGS) entry which is preliminary data.</text>
</comment>
<sequence>MSEFSEQNPLEQLKKMNAQERIEFFRGRTSDFSTQVSHILDQYLTCSEEQKESILHAFQQRVEDYFAYPNGSHGGGPFDHLPQIGRRLITQEQYETLSMAAAALAATMIDKAGFKTYAQGAYAALGQMSAKQYTKS</sequence>
<accession>A0A0G0UCW7</accession>
<organism evidence="1 2">
    <name type="scientific">Candidatus Uhrbacteria bacterium GW2011_GWC2_41_11</name>
    <dbReference type="NCBI Taxonomy" id="1618985"/>
    <lineage>
        <taxon>Bacteria</taxon>
        <taxon>Candidatus Uhriibacteriota</taxon>
    </lineage>
</organism>